<comment type="caution">
    <text evidence="2">The sequence shown here is derived from an EMBL/GenBank/DDBJ whole genome shotgun (WGS) entry which is preliminary data.</text>
</comment>
<evidence type="ECO:0008006" key="4">
    <source>
        <dbReference type="Google" id="ProtNLM"/>
    </source>
</evidence>
<evidence type="ECO:0000313" key="2">
    <source>
        <dbReference type="EMBL" id="MEK8045241.1"/>
    </source>
</evidence>
<dbReference type="RefSeq" id="WP_341397385.1">
    <property type="nucleotide sequence ID" value="NZ_JBBUTI010000001.1"/>
</dbReference>
<dbReference type="PANTHER" id="PTHR31451:SF39">
    <property type="entry name" value="MANNAN ENDO-1,4-BETA-MANNOSIDASE 1"/>
    <property type="match status" value="1"/>
</dbReference>
<dbReference type="InterPro" id="IPR017853">
    <property type="entry name" value="GH"/>
</dbReference>
<protein>
    <recommendedName>
        <fullName evidence="4">DUF5060 domain-containing protein</fullName>
    </recommendedName>
</protein>
<gene>
    <name evidence="2" type="ORF">AACH00_02640</name>
</gene>
<organism evidence="2 3">
    <name type="scientific">Ideonella margarita</name>
    <dbReference type="NCBI Taxonomy" id="2984191"/>
    <lineage>
        <taxon>Bacteria</taxon>
        <taxon>Pseudomonadati</taxon>
        <taxon>Pseudomonadota</taxon>
        <taxon>Betaproteobacteria</taxon>
        <taxon>Burkholderiales</taxon>
        <taxon>Sphaerotilaceae</taxon>
        <taxon>Ideonella</taxon>
    </lineage>
</organism>
<dbReference type="InterPro" id="IPR006311">
    <property type="entry name" value="TAT_signal"/>
</dbReference>
<dbReference type="Gene3D" id="3.20.20.80">
    <property type="entry name" value="Glycosidases"/>
    <property type="match status" value="1"/>
</dbReference>
<name>A0ABU9C2S8_9BURK</name>
<evidence type="ECO:0000313" key="3">
    <source>
        <dbReference type="Proteomes" id="UP001379945"/>
    </source>
</evidence>
<evidence type="ECO:0000256" key="1">
    <source>
        <dbReference type="SAM" id="MobiDB-lite"/>
    </source>
</evidence>
<proteinExistence type="predicted"/>
<accession>A0ABU9C2S8</accession>
<dbReference type="EMBL" id="JBBUTI010000001">
    <property type="protein sequence ID" value="MEK8045241.1"/>
    <property type="molecule type" value="Genomic_DNA"/>
</dbReference>
<dbReference type="PANTHER" id="PTHR31451">
    <property type="match status" value="1"/>
</dbReference>
<dbReference type="PROSITE" id="PS51318">
    <property type="entry name" value="TAT"/>
    <property type="match status" value="1"/>
</dbReference>
<dbReference type="InterPro" id="IPR045053">
    <property type="entry name" value="MAN-like"/>
</dbReference>
<feature type="region of interest" description="Disordered" evidence="1">
    <location>
        <begin position="489"/>
        <end position="522"/>
    </location>
</feature>
<keyword evidence="3" id="KW-1185">Reference proteome</keyword>
<sequence>MTDALNPPLMPRRALMGAAMSVANAVLGASALGAGPAVGGSLAQPGVAPELPWAGPVRHAGGWLEWSRPTPSSVSPAAWFDPDQHDVWCDFEGPGGAHLRATAFWHNDARQGGRWLLRLFPTVPGRWQGTVQGSIGGGAPQDLGRVPAADVARVPRHHHISLDASNPRYFAFEDGTPHVPVGLNICWGMSDDTLADYRRWFTRLAAQGGNFARLWMASWSFGIEWVDTGLGNYARRMTQAELLDEVFALAESLGIKLMLCLVNHGAFSENADSEWARNPYNQRLGGPLATPDTFVTDEVAQRLFERRVRYIAARWSHSPALHSWEWWNEVTWTPIRAAELRPWIARMSRVLDRHDPYRRLRTTSWADRGDATTWQMQQLDFVQQHDYTLNDPIDHYAASARAWEADGLAHKPWVPGELGLETEYDIATPRPFEADAVHLHNGLWAPLFLGYASTAWYWWWDKMVDPQRRWSAYRGVSRFLDQLHGSGLRLSAHRPHPPQQAQLMSPQLPAGGEPASGVPPMAASPDARALAMVGARSALVWVRAHLHDASALRRAWRQETGGKHPAQPWTPRYPLLKQHRVVLDALALPDGPVRVRWLDPATGHAMAPLPTPAVCRGGTLVLAVPAFQRDLVAIVMAAHA</sequence>
<dbReference type="Proteomes" id="UP001379945">
    <property type="component" value="Unassembled WGS sequence"/>
</dbReference>
<dbReference type="SUPFAM" id="SSF51445">
    <property type="entry name" value="(Trans)glycosidases"/>
    <property type="match status" value="1"/>
</dbReference>
<reference evidence="2 3" key="1">
    <citation type="submission" date="2024-04" db="EMBL/GenBank/DDBJ databases">
        <title>Novel species of the genus Ideonella isolated from streams.</title>
        <authorList>
            <person name="Lu H."/>
        </authorList>
    </citation>
    <scope>NUCLEOTIDE SEQUENCE [LARGE SCALE GENOMIC DNA]</scope>
    <source>
        <strain evidence="2 3">LYT19W</strain>
    </source>
</reference>